<keyword evidence="3" id="KW-1185">Reference proteome</keyword>
<dbReference type="EMBL" id="SRJD01000030">
    <property type="protein sequence ID" value="TGA96116.1"/>
    <property type="molecule type" value="Genomic_DNA"/>
</dbReference>
<name>A0A4Z0GIP8_9BACL</name>
<gene>
    <name evidence="2" type="ORF">E4665_16530</name>
</gene>
<dbReference type="Proteomes" id="UP000298347">
    <property type="component" value="Unassembled WGS sequence"/>
</dbReference>
<keyword evidence="1" id="KW-0812">Transmembrane</keyword>
<evidence type="ECO:0000313" key="3">
    <source>
        <dbReference type="Proteomes" id="UP000298347"/>
    </source>
</evidence>
<dbReference type="RefSeq" id="WP_135349908.1">
    <property type="nucleotide sequence ID" value="NZ_SRJD01000030.1"/>
</dbReference>
<organism evidence="2 3">
    <name type="scientific">Sporolactobacillus shoreae</name>
    <dbReference type="NCBI Taxonomy" id="1465501"/>
    <lineage>
        <taxon>Bacteria</taxon>
        <taxon>Bacillati</taxon>
        <taxon>Bacillota</taxon>
        <taxon>Bacilli</taxon>
        <taxon>Bacillales</taxon>
        <taxon>Sporolactobacillaceae</taxon>
        <taxon>Sporolactobacillus</taxon>
    </lineage>
</organism>
<proteinExistence type="predicted"/>
<feature type="transmembrane region" description="Helical" evidence="1">
    <location>
        <begin position="6"/>
        <end position="29"/>
    </location>
</feature>
<dbReference type="OrthoDB" id="7870017at2"/>
<dbReference type="InterPro" id="IPR008407">
    <property type="entry name" value="Brnchd-chn_aa_trnsp_AzlD"/>
</dbReference>
<keyword evidence="1" id="KW-1133">Transmembrane helix</keyword>
<evidence type="ECO:0000256" key="1">
    <source>
        <dbReference type="SAM" id="Phobius"/>
    </source>
</evidence>
<sequence length="110" mass="12120">MPSFNFTLLTILGCGMATWVSRVFPFILLKKFDLPKPVIDYLSFVPIVIMSALWFSSLFNQHLGSLPQVNYENLLASVPTVIGAIIFKNLLVIVIIGIVSLGVIRLIGIA</sequence>
<protein>
    <submittedName>
        <fullName evidence="2">AzlD domain-containing protein</fullName>
    </submittedName>
</protein>
<dbReference type="AlphaFoldDB" id="A0A4Z0GIP8"/>
<feature type="transmembrane region" description="Helical" evidence="1">
    <location>
        <begin position="80"/>
        <end position="104"/>
    </location>
</feature>
<feature type="transmembrane region" description="Helical" evidence="1">
    <location>
        <begin position="41"/>
        <end position="60"/>
    </location>
</feature>
<reference evidence="2 3" key="1">
    <citation type="journal article" date="2015" name="Int. J. Syst. Evol. Microbiol.">
        <title>Sporolactobacillus shoreae sp. nov. and Sporolactobacillus spathodeae sp. nov., two spore-forming lactic acid bacteria isolated from tree barks in Thailand.</title>
        <authorList>
            <person name="Thamacharoensuk T."/>
            <person name="Kitahara M."/>
            <person name="Ohkuma M."/>
            <person name="Thongchul N."/>
            <person name="Tanasupawat S."/>
        </authorList>
    </citation>
    <scope>NUCLEOTIDE SEQUENCE [LARGE SCALE GENOMIC DNA]</scope>
    <source>
        <strain evidence="2 3">BK92</strain>
    </source>
</reference>
<evidence type="ECO:0000313" key="2">
    <source>
        <dbReference type="EMBL" id="TGA96116.1"/>
    </source>
</evidence>
<keyword evidence="1" id="KW-0472">Membrane</keyword>
<dbReference type="Pfam" id="PF05437">
    <property type="entry name" value="AzlD"/>
    <property type="match status" value="1"/>
</dbReference>
<comment type="caution">
    <text evidence="2">The sequence shown here is derived from an EMBL/GenBank/DDBJ whole genome shotgun (WGS) entry which is preliminary data.</text>
</comment>
<accession>A0A4Z0GIP8</accession>